<name>A0ABR6X991_9BURK</name>
<organism evidence="1 2">
    <name type="scientific">Undibacterium seohonense</name>
    <dbReference type="NCBI Taxonomy" id="1344950"/>
    <lineage>
        <taxon>Bacteria</taxon>
        <taxon>Pseudomonadati</taxon>
        <taxon>Pseudomonadota</taxon>
        <taxon>Betaproteobacteria</taxon>
        <taxon>Burkholderiales</taxon>
        <taxon>Oxalobacteraceae</taxon>
        <taxon>Undibacterium</taxon>
    </lineage>
</organism>
<protein>
    <submittedName>
        <fullName evidence="1">Uncharacterized protein</fullName>
    </submittedName>
</protein>
<dbReference type="Proteomes" id="UP000648257">
    <property type="component" value="Unassembled WGS sequence"/>
</dbReference>
<dbReference type="RefSeq" id="WP_186924354.1">
    <property type="nucleotide sequence ID" value="NZ_JACOFW010000030.1"/>
</dbReference>
<reference evidence="1 2" key="1">
    <citation type="submission" date="2020-08" db="EMBL/GenBank/DDBJ databases">
        <title>Novel species isolated from subtropical streams in China.</title>
        <authorList>
            <person name="Lu H."/>
        </authorList>
    </citation>
    <scope>NUCLEOTIDE SEQUENCE [LARGE SCALE GENOMIC DNA]</scope>
    <source>
        <strain evidence="1 2">KACC 16656</strain>
    </source>
</reference>
<proteinExistence type="predicted"/>
<sequence>MDSEIFRANAAMERFIANDIHHFIFQLGINAKNRSDFEDTKSLFKKELARAKESSVTQRDIALYAGELNRLNSMTQKGVNEKS</sequence>
<evidence type="ECO:0000313" key="2">
    <source>
        <dbReference type="Proteomes" id="UP000648257"/>
    </source>
</evidence>
<comment type="caution">
    <text evidence="1">The sequence shown here is derived from an EMBL/GenBank/DDBJ whole genome shotgun (WGS) entry which is preliminary data.</text>
</comment>
<gene>
    <name evidence="1" type="ORF">H8K52_18290</name>
</gene>
<accession>A0ABR6X991</accession>
<keyword evidence="2" id="KW-1185">Reference proteome</keyword>
<evidence type="ECO:0000313" key="1">
    <source>
        <dbReference type="EMBL" id="MBC3809293.1"/>
    </source>
</evidence>
<dbReference type="EMBL" id="JACOFW010000030">
    <property type="protein sequence ID" value="MBC3809293.1"/>
    <property type="molecule type" value="Genomic_DNA"/>
</dbReference>